<gene>
    <name evidence="2" type="ORF">QBC40DRAFT_256160</name>
</gene>
<reference evidence="2" key="2">
    <citation type="submission" date="2023-05" db="EMBL/GenBank/DDBJ databases">
        <authorList>
            <consortium name="Lawrence Berkeley National Laboratory"/>
            <person name="Steindorff A."/>
            <person name="Hensen N."/>
            <person name="Bonometti L."/>
            <person name="Westerberg I."/>
            <person name="Brannstrom I.O."/>
            <person name="Guillou S."/>
            <person name="Cros-Aarteil S."/>
            <person name="Calhoun S."/>
            <person name="Haridas S."/>
            <person name="Kuo A."/>
            <person name="Mondo S."/>
            <person name="Pangilinan J."/>
            <person name="Riley R."/>
            <person name="Labutti K."/>
            <person name="Andreopoulos B."/>
            <person name="Lipzen A."/>
            <person name="Chen C."/>
            <person name="Yanf M."/>
            <person name="Daum C."/>
            <person name="Ng V."/>
            <person name="Clum A."/>
            <person name="Ohm R."/>
            <person name="Martin F."/>
            <person name="Silar P."/>
            <person name="Natvig D."/>
            <person name="Lalanne C."/>
            <person name="Gautier V."/>
            <person name="Ament-Velasquez S.L."/>
            <person name="Kruys A."/>
            <person name="Hutchinson M.I."/>
            <person name="Powell A.J."/>
            <person name="Barry K."/>
            <person name="Miller A.N."/>
            <person name="Grigoriev I.V."/>
            <person name="Debuchy R."/>
            <person name="Gladieux P."/>
            <person name="Thoren M.H."/>
            <person name="Johannesson H."/>
        </authorList>
    </citation>
    <scope>NUCLEOTIDE SEQUENCE</scope>
    <source>
        <strain evidence="2">CBS 315.58</strain>
    </source>
</reference>
<dbReference type="SUPFAM" id="SSF53098">
    <property type="entry name" value="Ribonuclease H-like"/>
    <property type="match status" value="1"/>
</dbReference>
<dbReference type="EMBL" id="MU863948">
    <property type="protein sequence ID" value="KAK4198285.1"/>
    <property type="molecule type" value="Genomic_DNA"/>
</dbReference>
<dbReference type="Gene3D" id="3.30.420.10">
    <property type="entry name" value="Ribonuclease H-like superfamily/Ribonuclease H"/>
    <property type="match status" value="1"/>
</dbReference>
<dbReference type="Proteomes" id="UP001303160">
    <property type="component" value="Unassembled WGS sequence"/>
</dbReference>
<evidence type="ECO:0000313" key="2">
    <source>
        <dbReference type="EMBL" id="KAK4198285.1"/>
    </source>
</evidence>
<organism evidence="2 3">
    <name type="scientific">Triangularia verruculosa</name>
    <dbReference type="NCBI Taxonomy" id="2587418"/>
    <lineage>
        <taxon>Eukaryota</taxon>
        <taxon>Fungi</taxon>
        <taxon>Dikarya</taxon>
        <taxon>Ascomycota</taxon>
        <taxon>Pezizomycotina</taxon>
        <taxon>Sordariomycetes</taxon>
        <taxon>Sordariomycetidae</taxon>
        <taxon>Sordariales</taxon>
        <taxon>Podosporaceae</taxon>
        <taxon>Triangularia</taxon>
    </lineage>
</organism>
<keyword evidence="3" id="KW-1185">Reference proteome</keyword>
<name>A0AAN6XCU5_9PEZI</name>
<dbReference type="AlphaFoldDB" id="A0AAN6XCU5"/>
<feature type="compositionally biased region" description="Polar residues" evidence="1">
    <location>
        <begin position="111"/>
        <end position="122"/>
    </location>
</feature>
<protein>
    <submittedName>
        <fullName evidence="2">Uncharacterized protein</fullName>
    </submittedName>
</protein>
<dbReference type="InterPro" id="IPR012337">
    <property type="entry name" value="RNaseH-like_sf"/>
</dbReference>
<feature type="region of interest" description="Disordered" evidence="1">
    <location>
        <begin position="72"/>
        <end position="128"/>
    </location>
</feature>
<sequence length="451" mass="49049">MSTNAKLIGMVRIDSDNAVAAMDDVGGIGTAVENSGTQSPDPAITPSVPIITPVEHTTAKEVKLDVASTLPNARELDPTPSCPQPMAPNAADSKTGSQDTHEKRNGPVDQQGGTNPQETESIAVQDAETERELVEKRLLLERAVTCTEHVSNAEDFRISVFCDGSAGQDPVENSGGFAVTINKYHPGTQGHGERIGVAWPMEIVLSSSNAEGAAILQGIRQVHQELTEMFTCRDIPKELLPQEKLVIDLYSDGESVIISIAETKRKIAAARGKKCRPFTFPDEASVAKHLSMEIVEEEKRLRELCARLNIKHVEVHYHFVHGHTDLAGNTDVDSLANKARILDQPVFAIRGKVQKRMPPNFTSVYPGLLSLFRRGKTAARMKKQARIAQAKVASGMQAVKHTVARAVSKVQGSRVNKDAPVKQKTFNRQIARAMIQDIKKKIEKTAGVAKA</sequence>
<dbReference type="InterPro" id="IPR036397">
    <property type="entry name" value="RNaseH_sf"/>
</dbReference>
<evidence type="ECO:0000256" key="1">
    <source>
        <dbReference type="SAM" id="MobiDB-lite"/>
    </source>
</evidence>
<evidence type="ECO:0000313" key="3">
    <source>
        <dbReference type="Proteomes" id="UP001303160"/>
    </source>
</evidence>
<reference evidence="2" key="1">
    <citation type="journal article" date="2023" name="Mol. Phylogenet. Evol.">
        <title>Genome-scale phylogeny and comparative genomics of the fungal order Sordariales.</title>
        <authorList>
            <person name="Hensen N."/>
            <person name="Bonometti L."/>
            <person name="Westerberg I."/>
            <person name="Brannstrom I.O."/>
            <person name="Guillou S."/>
            <person name="Cros-Aarteil S."/>
            <person name="Calhoun S."/>
            <person name="Haridas S."/>
            <person name="Kuo A."/>
            <person name="Mondo S."/>
            <person name="Pangilinan J."/>
            <person name="Riley R."/>
            <person name="LaButti K."/>
            <person name="Andreopoulos B."/>
            <person name="Lipzen A."/>
            <person name="Chen C."/>
            <person name="Yan M."/>
            <person name="Daum C."/>
            <person name="Ng V."/>
            <person name="Clum A."/>
            <person name="Steindorff A."/>
            <person name="Ohm R.A."/>
            <person name="Martin F."/>
            <person name="Silar P."/>
            <person name="Natvig D.O."/>
            <person name="Lalanne C."/>
            <person name="Gautier V."/>
            <person name="Ament-Velasquez S.L."/>
            <person name="Kruys A."/>
            <person name="Hutchinson M.I."/>
            <person name="Powell A.J."/>
            <person name="Barry K."/>
            <person name="Miller A.N."/>
            <person name="Grigoriev I.V."/>
            <person name="Debuchy R."/>
            <person name="Gladieux P."/>
            <person name="Hiltunen Thoren M."/>
            <person name="Johannesson H."/>
        </authorList>
    </citation>
    <scope>NUCLEOTIDE SEQUENCE</scope>
    <source>
        <strain evidence="2">CBS 315.58</strain>
    </source>
</reference>
<dbReference type="GO" id="GO:0003676">
    <property type="term" value="F:nucleic acid binding"/>
    <property type="evidence" value="ECO:0007669"/>
    <property type="project" value="InterPro"/>
</dbReference>
<accession>A0AAN6XCU5</accession>
<comment type="caution">
    <text evidence="2">The sequence shown here is derived from an EMBL/GenBank/DDBJ whole genome shotgun (WGS) entry which is preliminary data.</text>
</comment>
<proteinExistence type="predicted"/>